<protein>
    <submittedName>
        <fullName evidence="2">STAC3 isoform 3</fullName>
    </submittedName>
</protein>
<evidence type="ECO:0000313" key="2">
    <source>
        <dbReference type="EMBL" id="PNI39301.1"/>
    </source>
</evidence>
<comment type="caution">
    <text evidence="2">The sequence shown here is derived from an EMBL/GenBank/DDBJ whole genome shotgun (WGS) entry which is preliminary data.</text>
</comment>
<organism evidence="2 3">
    <name type="scientific">Pan troglodytes</name>
    <name type="common">Chimpanzee</name>
    <dbReference type="NCBI Taxonomy" id="9598"/>
    <lineage>
        <taxon>Eukaryota</taxon>
        <taxon>Metazoa</taxon>
        <taxon>Chordata</taxon>
        <taxon>Craniata</taxon>
        <taxon>Vertebrata</taxon>
        <taxon>Euteleostomi</taxon>
        <taxon>Mammalia</taxon>
        <taxon>Eutheria</taxon>
        <taxon>Euarchontoglires</taxon>
        <taxon>Primates</taxon>
        <taxon>Haplorrhini</taxon>
        <taxon>Catarrhini</taxon>
        <taxon>Hominidae</taxon>
        <taxon>Pan</taxon>
    </lineage>
</organism>
<dbReference type="AlphaFoldDB" id="A0A2J8KWA7"/>
<feature type="region of interest" description="Disordered" evidence="1">
    <location>
        <begin position="64"/>
        <end position="104"/>
    </location>
</feature>
<accession>A0A2J8KWA7</accession>
<proteinExistence type="predicted"/>
<dbReference type="EMBL" id="NBAG03000333">
    <property type="protein sequence ID" value="PNI39301.1"/>
    <property type="molecule type" value="Genomic_DNA"/>
</dbReference>
<feature type="region of interest" description="Disordered" evidence="1">
    <location>
        <begin position="1"/>
        <end position="25"/>
    </location>
</feature>
<evidence type="ECO:0000256" key="1">
    <source>
        <dbReference type="SAM" id="MobiDB-lite"/>
    </source>
</evidence>
<name>A0A2J8KWA7_PANTR</name>
<reference evidence="2 3" key="1">
    <citation type="submission" date="2017-12" db="EMBL/GenBank/DDBJ databases">
        <title>High-resolution comparative analysis of great ape genomes.</title>
        <authorList>
            <person name="Pollen A."/>
            <person name="Hastie A."/>
            <person name="Hormozdiari F."/>
            <person name="Dougherty M."/>
            <person name="Liu R."/>
            <person name="Chaisson M."/>
            <person name="Hoppe E."/>
            <person name="Hill C."/>
            <person name="Pang A."/>
            <person name="Hillier L."/>
            <person name="Baker C."/>
            <person name="Armstrong J."/>
            <person name="Shendure J."/>
            <person name="Paten B."/>
            <person name="Wilson R."/>
            <person name="Chao H."/>
            <person name="Schneider V."/>
            <person name="Ventura M."/>
            <person name="Kronenberg Z."/>
            <person name="Murali S."/>
            <person name="Gordon D."/>
            <person name="Cantsilieris S."/>
            <person name="Munson K."/>
            <person name="Nelson B."/>
            <person name="Raja A."/>
            <person name="Underwood J."/>
            <person name="Diekhans M."/>
            <person name="Fiddes I."/>
            <person name="Haussler D."/>
            <person name="Eichler E."/>
        </authorList>
    </citation>
    <scope>NUCLEOTIDE SEQUENCE [LARGE SCALE GENOMIC DNA]</scope>
    <source>
        <strain evidence="2">Yerkes chimp pedigree #C0471</strain>
    </source>
</reference>
<evidence type="ECO:0000313" key="3">
    <source>
        <dbReference type="Proteomes" id="UP000236370"/>
    </source>
</evidence>
<feature type="compositionally biased region" description="Basic and acidic residues" evidence="1">
    <location>
        <begin position="8"/>
        <end position="19"/>
    </location>
</feature>
<dbReference type="Proteomes" id="UP000236370">
    <property type="component" value="Unassembled WGS sequence"/>
</dbReference>
<sequence length="104" mass="11670">MANKERKKGQADKKNETLKGIRRLRRRHLMTSTSSLASSSLITLWLSIGSKPWRRTIWISRQERRSQSLMTPMKNGGGGKSGRRSDFSLQTSSFGSGLENVCTA</sequence>
<gene>
    <name evidence="2" type="ORF">CK820_G0035474</name>
</gene>